<dbReference type="AlphaFoldDB" id="H0EMA4"/>
<reference evidence="1 2" key="1">
    <citation type="journal article" date="2012" name="Eukaryot. Cell">
        <title>Genome sequence of the fungus Glarea lozoyensis: the first genome sequence of a species from the Helotiaceae family.</title>
        <authorList>
            <person name="Youssar L."/>
            <person name="Gruening B.A."/>
            <person name="Erxleben A."/>
            <person name="Guenther S."/>
            <person name="Huettel W."/>
        </authorList>
    </citation>
    <scope>NUCLEOTIDE SEQUENCE [LARGE SCALE GENOMIC DNA]</scope>
    <source>
        <strain evidence="2">ATCC 74030 / MF5533</strain>
    </source>
</reference>
<accession>H0EMA4</accession>
<proteinExistence type="predicted"/>
<dbReference type="HOGENOM" id="CLU_1372328_0_0_1"/>
<name>H0EMA4_GLAL7</name>
<evidence type="ECO:0000313" key="2">
    <source>
        <dbReference type="Proteomes" id="UP000005446"/>
    </source>
</evidence>
<dbReference type="OrthoDB" id="417877at2759"/>
<dbReference type="InParanoid" id="H0EMA4"/>
<comment type="caution">
    <text evidence="1">The sequence shown here is derived from an EMBL/GenBank/DDBJ whole genome shotgun (WGS) entry which is preliminary data.</text>
</comment>
<dbReference type="Proteomes" id="UP000005446">
    <property type="component" value="Unassembled WGS sequence"/>
</dbReference>
<organism evidence="1 2">
    <name type="scientific">Glarea lozoyensis (strain ATCC 74030 / MF5533)</name>
    <dbReference type="NCBI Taxonomy" id="1104152"/>
    <lineage>
        <taxon>Eukaryota</taxon>
        <taxon>Fungi</taxon>
        <taxon>Dikarya</taxon>
        <taxon>Ascomycota</taxon>
        <taxon>Pezizomycotina</taxon>
        <taxon>Leotiomycetes</taxon>
        <taxon>Helotiales</taxon>
        <taxon>Helotiaceae</taxon>
        <taxon>Glarea</taxon>
    </lineage>
</organism>
<gene>
    <name evidence="1" type="ORF">M7I_3734</name>
</gene>
<evidence type="ECO:0000313" key="1">
    <source>
        <dbReference type="EMBL" id="EHL00244.1"/>
    </source>
</evidence>
<keyword evidence="2" id="KW-1185">Reference proteome</keyword>
<protein>
    <submittedName>
        <fullName evidence="1">Uncharacterized protein</fullName>
    </submittedName>
</protein>
<sequence>MSKPTPTSIPPSERQWSGGELAGAILVRALMNCPNLDLQLYEAGAEFGEEDTAIEIGVAGEEALQTIGSELLSVLENAGASSLKSTRMVISNTSTDYPALSAGREYRALVPIEEARKLLGAIGLTENRQYTWMGKGWLVRLGTFDRDRTAFCIASHIDEKPGVSHDLRQTNDRTFLEKAFKGWGNQVVKNTIISAPAKK</sequence>
<dbReference type="EMBL" id="AGUE01000089">
    <property type="protein sequence ID" value="EHL00244.1"/>
    <property type="molecule type" value="Genomic_DNA"/>
</dbReference>